<dbReference type="RefSeq" id="WP_093409389.1">
    <property type="nucleotide sequence ID" value="NZ_FOVL01000012.1"/>
</dbReference>
<dbReference type="InterPro" id="IPR006015">
    <property type="entry name" value="Universal_stress_UspA"/>
</dbReference>
<evidence type="ECO:0000313" key="3">
    <source>
        <dbReference type="EMBL" id="SFN68427.1"/>
    </source>
</evidence>
<dbReference type="PRINTS" id="PR01438">
    <property type="entry name" value="UNVRSLSTRESS"/>
</dbReference>
<dbReference type="Pfam" id="PF00582">
    <property type="entry name" value="Usp"/>
    <property type="match status" value="1"/>
</dbReference>
<dbReference type="Proteomes" id="UP000199153">
    <property type="component" value="Unassembled WGS sequence"/>
</dbReference>
<dbReference type="STRING" id="287099.SAMN05660413_02153"/>
<sequence>MKNLLIPFDFSDVSMNALEYAMRFAARCEKATLNLLYISDSKMEKDKEKELKSNFEELLRKYQGAGEPPISYHFRTGNFTDAIIDIHKSLDIDLVIMGTSGAEEGVESPVTRTSRFVLEADLPVLVVPVSNKYFKLDKILLALGEDVMHDTSTLNLLLDVSSRSKAEVDVLTVSRNPESAGYSEADEKNENTLQYYLEMFYSHHSFAENEDILKGIDDYIKKHDVDLLAIMPKTHATTGSPSKGKLTREVTLKSEIPVLVLD</sequence>
<organism evidence="3 4">
    <name type="scientific">Salegentibacter flavus</name>
    <dbReference type="NCBI Taxonomy" id="287099"/>
    <lineage>
        <taxon>Bacteria</taxon>
        <taxon>Pseudomonadati</taxon>
        <taxon>Bacteroidota</taxon>
        <taxon>Flavobacteriia</taxon>
        <taxon>Flavobacteriales</taxon>
        <taxon>Flavobacteriaceae</taxon>
        <taxon>Salegentibacter</taxon>
    </lineage>
</organism>
<protein>
    <submittedName>
        <fullName evidence="3">Nucleotide-binding universal stress protein, UspA family</fullName>
    </submittedName>
</protein>
<keyword evidence="4" id="KW-1185">Reference proteome</keyword>
<dbReference type="PANTHER" id="PTHR46268">
    <property type="entry name" value="STRESS RESPONSE PROTEIN NHAX"/>
    <property type="match status" value="1"/>
</dbReference>
<name>A0A1I5B160_9FLAO</name>
<dbReference type="AlphaFoldDB" id="A0A1I5B160"/>
<dbReference type="OrthoDB" id="1522603at2"/>
<dbReference type="CDD" id="cd00293">
    <property type="entry name" value="USP-like"/>
    <property type="match status" value="1"/>
</dbReference>
<accession>A0A1I5B160</accession>
<dbReference type="SUPFAM" id="SSF52402">
    <property type="entry name" value="Adenine nucleotide alpha hydrolases-like"/>
    <property type="match status" value="2"/>
</dbReference>
<evidence type="ECO:0000256" key="1">
    <source>
        <dbReference type="ARBA" id="ARBA00008791"/>
    </source>
</evidence>
<comment type="similarity">
    <text evidence="1">Belongs to the universal stress protein A family.</text>
</comment>
<feature type="domain" description="UspA" evidence="2">
    <location>
        <begin position="1"/>
        <end position="128"/>
    </location>
</feature>
<dbReference type="PANTHER" id="PTHR46268:SF6">
    <property type="entry name" value="UNIVERSAL STRESS PROTEIN UP12"/>
    <property type="match status" value="1"/>
</dbReference>
<dbReference type="EMBL" id="FOVL01000012">
    <property type="protein sequence ID" value="SFN68427.1"/>
    <property type="molecule type" value="Genomic_DNA"/>
</dbReference>
<gene>
    <name evidence="3" type="ORF">SAMN05660413_02153</name>
</gene>
<evidence type="ECO:0000259" key="2">
    <source>
        <dbReference type="Pfam" id="PF00582"/>
    </source>
</evidence>
<dbReference type="InterPro" id="IPR006016">
    <property type="entry name" value="UspA"/>
</dbReference>
<proteinExistence type="inferred from homology"/>
<evidence type="ECO:0000313" key="4">
    <source>
        <dbReference type="Proteomes" id="UP000199153"/>
    </source>
</evidence>
<reference evidence="3 4" key="1">
    <citation type="submission" date="2016-10" db="EMBL/GenBank/DDBJ databases">
        <authorList>
            <person name="de Groot N.N."/>
        </authorList>
    </citation>
    <scope>NUCLEOTIDE SEQUENCE [LARGE SCALE GENOMIC DNA]</scope>
    <source>
        <strain evidence="3 4">DSM 17794</strain>
    </source>
</reference>
<dbReference type="Gene3D" id="3.40.50.12370">
    <property type="match status" value="1"/>
</dbReference>